<dbReference type="AlphaFoldDB" id="A0A6C0IKJ4"/>
<evidence type="ECO:0000313" key="2">
    <source>
        <dbReference type="EMBL" id="QHT93005.1"/>
    </source>
</evidence>
<keyword evidence="1" id="KW-0472">Membrane</keyword>
<sequence length="229" mass="26841">MESTTTRIMDLPIQPIQPEKNTPKIPDGVQTNYVAINNHPNPYGVPNTQHTMDHPEMAQSPNNNYVENMHVRPDPPGSQYLDEDQQNAIIASQSQQRLPSRDIPMDPTQYSNDEQIHTNYVPKSILKKDYVRNEYDMSDRDIQSQERAKKQQSRFETMIHEFQVPIILSLLYFLFQLPVVNAQIFKKFSFLSIYDEDGNFNIYGLGFKSMLFGSIYYTFMNFFYFLMEI</sequence>
<proteinExistence type="predicted"/>
<organism evidence="2">
    <name type="scientific">viral metagenome</name>
    <dbReference type="NCBI Taxonomy" id="1070528"/>
    <lineage>
        <taxon>unclassified sequences</taxon>
        <taxon>metagenomes</taxon>
        <taxon>organismal metagenomes</taxon>
    </lineage>
</organism>
<feature type="transmembrane region" description="Helical" evidence="1">
    <location>
        <begin position="205"/>
        <end position="226"/>
    </location>
</feature>
<accession>A0A6C0IKJ4</accession>
<name>A0A6C0IKJ4_9ZZZZ</name>
<dbReference type="EMBL" id="MN740199">
    <property type="protein sequence ID" value="QHT93005.1"/>
    <property type="molecule type" value="Genomic_DNA"/>
</dbReference>
<feature type="transmembrane region" description="Helical" evidence="1">
    <location>
        <begin position="164"/>
        <end position="185"/>
    </location>
</feature>
<keyword evidence="1" id="KW-0812">Transmembrane</keyword>
<evidence type="ECO:0000256" key="1">
    <source>
        <dbReference type="SAM" id="Phobius"/>
    </source>
</evidence>
<reference evidence="2" key="1">
    <citation type="journal article" date="2020" name="Nature">
        <title>Giant virus diversity and host interactions through global metagenomics.</title>
        <authorList>
            <person name="Schulz F."/>
            <person name="Roux S."/>
            <person name="Paez-Espino D."/>
            <person name="Jungbluth S."/>
            <person name="Walsh D.A."/>
            <person name="Denef V.J."/>
            <person name="McMahon K.D."/>
            <person name="Konstantinidis K.T."/>
            <person name="Eloe-Fadrosh E.A."/>
            <person name="Kyrpides N.C."/>
            <person name="Woyke T."/>
        </authorList>
    </citation>
    <scope>NUCLEOTIDE SEQUENCE</scope>
    <source>
        <strain evidence="2">GVMAG-M-3300023210-19</strain>
    </source>
</reference>
<protein>
    <submittedName>
        <fullName evidence="2">Uncharacterized protein</fullName>
    </submittedName>
</protein>
<keyword evidence="1" id="KW-1133">Transmembrane helix</keyword>